<organism evidence="2">
    <name type="scientific">Notodromas monacha</name>
    <dbReference type="NCBI Taxonomy" id="399045"/>
    <lineage>
        <taxon>Eukaryota</taxon>
        <taxon>Metazoa</taxon>
        <taxon>Ecdysozoa</taxon>
        <taxon>Arthropoda</taxon>
        <taxon>Crustacea</taxon>
        <taxon>Oligostraca</taxon>
        <taxon>Ostracoda</taxon>
        <taxon>Podocopa</taxon>
        <taxon>Podocopida</taxon>
        <taxon>Cypridocopina</taxon>
        <taxon>Cypridoidea</taxon>
        <taxon>Cyprididae</taxon>
        <taxon>Notodromas</taxon>
    </lineage>
</organism>
<evidence type="ECO:0000313" key="2">
    <source>
        <dbReference type="EMBL" id="CAD7281613.1"/>
    </source>
</evidence>
<evidence type="ECO:0000256" key="1">
    <source>
        <dbReference type="SAM" id="MobiDB-lite"/>
    </source>
</evidence>
<feature type="region of interest" description="Disordered" evidence="1">
    <location>
        <begin position="129"/>
        <end position="148"/>
    </location>
</feature>
<protein>
    <submittedName>
        <fullName evidence="2">Uncharacterized protein</fullName>
    </submittedName>
</protein>
<dbReference type="AlphaFoldDB" id="A0A7R9GHW2"/>
<feature type="compositionally biased region" description="Basic residues" evidence="1">
    <location>
        <begin position="129"/>
        <end position="141"/>
    </location>
</feature>
<evidence type="ECO:0000313" key="3">
    <source>
        <dbReference type="Proteomes" id="UP000678499"/>
    </source>
</evidence>
<dbReference type="Proteomes" id="UP000678499">
    <property type="component" value="Unassembled WGS sequence"/>
</dbReference>
<dbReference type="EMBL" id="OA885059">
    <property type="protein sequence ID" value="CAD7281613.1"/>
    <property type="molecule type" value="Genomic_DNA"/>
</dbReference>
<keyword evidence="3" id="KW-1185">Reference proteome</keyword>
<name>A0A7R9GHW2_9CRUS</name>
<gene>
    <name evidence="2" type="ORF">NMOB1V02_LOCUS9253</name>
</gene>
<proteinExistence type="predicted"/>
<accession>A0A7R9GHW2</accession>
<reference evidence="2" key="1">
    <citation type="submission" date="2020-11" db="EMBL/GenBank/DDBJ databases">
        <authorList>
            <person name="Tran Van P."/>
        </authorList>
    </citation>
    <scope>NUCLEOTIDE SEQUENCE</scope>
</reference>
<sequence>MQESQQQHEINDESLSYVLSVVRAQVEAGVAILIHVCHLIIAEGHHSVHGDALQHAEMAVEHMKELARILESSVSVLANVALENCGSTPSTSTSSTSLSARVNNKRLRVRSIPDSAIMPRVSAFAKLGNSRRKSLRRRSDHRKSDVGAAAAAAAAAVATNRTREDPAASSSSSSSPEVSYEALFEKRLTDFAEFQRKVLMASLAEIRKRAPLDTTRLVTEEQGQSVSATEWKDRIQGMEAEQEAYLSCFFASVGTVTFPKLSAVRRDTVYPASARLSQSSISSSQMSSRPSKPDAVGLQGILLDTLVKVVKRERPHVELISHSFMQLMMRNQHYFLEDVVKRVSAGKNPEDTKVLRHLEKLQKIKLDTDYLTRAYTEAMRNYSRKLGFITSCHFNFITECRAKPELSTRISTRLPEVFSAALADLEKLLAALRSAPPSKLHVVQMAASRDSSHRQQRRLNSMGV</sequence>
<dbReference type="EMBL" id="CAJPEX010003022">
    <property type="protein sequence ID" value="CAG0921765.1"/>
    <property type="molecule type" value="Genomic_DNA"/>
</dbReference>